<name>A0AA36JCW4_9DINO</name>
<feature type="signal peptide" evidence="2">
    <location>
        <begin position="1"/>
        <end position="28"/>
    </location>
</feature>
<dbReference type="EMBL" id="CAUJNA010003491">
    <property type="protein sequence ID" value="CAJ1403319.1"/>
    <property type="molecule type" value="Genomic_DNA"/>
</dbReference>
<feature type="compositionally biased region" description="Polar residues" evidence="1">
    <location>
        <begin position="337"/>
        <end position="346"/>
    </location>
</feature>
<feature type="compositionally biased region" description="Basic and acidic residues" evidence="1">
    <location>
        <begin position="347"/>
        <end position="362"/>
    </location>
</feature>
<reference evidence="4" key="1">
    <citation type="submission" date="2023-08" db="EMBL/GenBank/DDBJ databases">
        <authorList>
            <person name="Chen Y."/>
            <person name="Shah S."/>
            <person name="Dougan E. K."/>
            <person name="Thang M."/>
            <person name="Chan C."/>
        </authorList>
    </citation>
    <scope>NUCLEOTIDE SEQUENCE</scope>
</reference>
<feature type="domain" description="Sulfatase-modifying factor enzyme-like" evidence="3">
    <location>
        <begin position="38"/>
        <end position="299"/>
    </location>
</feature>
<evidence type="ECO:0000313" key="4">
    <source>
        <dbReference type="EMBL" id="CAJ1403319.1"/>
    </source>
</evidence>
<comment type="caution">
    <text evidence="4">The sequence shown here is derived from an EMBL/GenBank/DDBJ whole genome shotgun (WGS) entry which is preliminary data.</text>
</comment>
<dbReference type="InterPro" id="IPR005532">
    <property type="entry name" value="SUMF_dom"/>
</dbReference>
<dbReference type="Pfam" id="PF03781">
    <property type="entry name" value="FGE-sulfatase"/>
    <property type="match status" value="1"/>
</dbReference>
<dbReference type="Proteomes" id="UP001178507">
    <property type="component" value="Unassembled WGS sequence"/>
</dbReference>
<dbReference type="PANTHER" id="PTHR23150">
    <property type="entry name" value="SULFATASE MODIFYING FACTOR 1, 2"/>
    <property type="match status" value="1"/>
</dbReference>
<dbReference type="InterPro" id="IPR042095">
    <property type="entry name" value="SUMF_sf"/>
</dbReference>
<evidence type="ECO:0000256" key="1">
    <source>
        <dbReference type="SAM" id="MobiDB-lite"/>
    </source>
</evidence>
<keyword evidence="5" id="KW-1185">Reference proteome</keyword>
<dbReference type="AlphaFoldDB" id="A0AA36JCW4"/>
<dbReference type="GO" id="GO:0005783">
    <property type="term" value="C:endoplasmic reticulum"/>
    <property type="evidence" value="ECO:0007669"/>
    <property type="project" value="TreeGrafter"/>
</dbReference>
<evidence type="ECO:0000256" key="2">
    <source>
        <dbReference type="SAM" id="SignalP"/>
    </source>
</evidence>
<dbReference type="InterPro" id="IPR051043">
    <property type="entry name" value="Sulfatase_Mod_Factor_Kinase"/>
</dbReference>
<evidence type="ECO:0000259" key="3">
    <source>
        <dbReference type="Pfam" id="PF03781"/>
    </source>
</evidence>
<sequence>SETPWPRCAGRMWRVFTLLGLLCDAAGGKKPGAALKKIPARSFTMGGDELSGAPGTVQVSLQEYKIDETPVTNAHFRKFVRATKYRTDAEKFGWSFVINSSLSEAALLEAERAVQDAPQWVAVEGAWWRQPEGSDSKQRANWDEFPAVHISWTDAIAYCEWAGKRLPTEAEWENAARGKRKESLYPWDDARPTANGRWMMNIWQGPFPQEDLGEDGYRGLSPVKAFPANSYGLYSTVGNVWEWTADPFRSRQSEEEQWTLKGGSFIDSVDGEFNHKATVVTRMGNTADSGSYNTGFRCATGKGGGGRKRPPDQKMLQKLAEEGGVEAVQEYLKKTGSDASVMTPEQLQKHRDRLKELQSEEL</sequence>
<feature type="region of interest" description="Disordered" evidence="1">
    <location>
        <begin position="335"/>
        <end position="362"/>
    </location>
</feature>
<feature type="non-terminal residue" evidence="4">
    <location>
        <position position="1"/>
    </location>
</feature>
<dbReference type="Gene3D" id="3.90.1580.10">
    <property type="entry name" value="paralog of FGE (formylglycine-generating enzyme)"/>
    <property type="match status" value="1"/>
</dbReference>
<dbReference type="SUPFAM" id="SSF56436">
    <property type="entry name" value="C-type lectin-like"/>
    <property type="match status" value="1"/>
</dbReference>
<dbReference type="PANTHER" id="PTHR23150:SF33">
    <property type="entry name" value="INACTIVE C-ALPHA-FORMYLGLYCINE-GENERATING ENZYME 2"/>
    <property type="match status" value="1"/>
</dbReference>
<keyword evidence="2" id="KW-0732">Signal</keyword>
<accession>A0AA36JCW4</accession>
<gene>
    <name evidence="4" type="ORF">EVOR1521_LOCUS26014</name>
</gene>
<feature type="chain" id="PRO_5041304198" description="Sulfatase-modifying factor enzyme-like domain-containing protein" evidence="2">
    <location>
        <begin position="29"/>
        <end position="362"/>
    </location>
</feature>
<organism evidence="4 5">
    <name type="scientific">Effrenium voratum</name>
    <dbReference type="NCBI Taxonomy" id="2562239"/>
    <lineage>
        <taxon>Eukaryota</taxon>
        <taxon>Sar</taxon>
        <taxon>Alveolata</taxon>
        <taxon>Dinophyceae</taxon>
        <taxon>Suessiales</taxon>
        <taxon>Symbiodiniaceae</taxon>
        <taxon>Effrenium</taxon>
    </lineage>
</organism>
<protein>
    <recommendedName>
        <fullName evidence="3">Sulfatase-modifying factor enzyme-like domain-containing protein</fullName>
    </recommendedName>
</protein>
<dbReference type="InterPro" id="IPR016187">
    <property type="entry name" value="CTDL_fold"/>
</dbReference>
<proteinExistence type="predicted"/>
<evidence type="ECO:0000313" key="5">
    <source>
        <dbReference type="Proteomes" id="UP001178507"/>
    </source>
</evidence>